<protein>
    <recommendedName>
        <fullName evidence="2">RNase H type-1 domain-containing protein</fullName>
    </recommendedName>
</protein>
<evidence type="ECO:0008006" key="2">
    <source>
        <dbReference type="Google" id="ProtNLM"/>
    </source>
</evidence>
<accession>A0A0B7AF31</accession>
<dbReference type="EMBL" id="HACG01032523">
    <property type="protein sequence ID" value="CEK79388.1"/>
    <property type="molecule type" value="Transcribed_RNA"/>
</dbReference>
<evidence type="ECO:0000313" key="1">
    <source>
        <dbReference type="EMBL" id="CEK79388.1"/>
    </source>
</evidence>
<reference evidence="1" key="1">
    <citation type="submission" date="2014-12" db="EMBL/GenBank/DDBJ databases">
        <title>Insight into the proteome of Arion vulgaris.</title>
        <authorList>
            <person name="Aradska J."/>
            <person name="Bulat T."/>
            <person name="Smidak R."/>
            <person name="Sarate P."/>
            <person name="Gangsoo J."/>
            <person name="Sialana F."/>
            <person name="Bilban M."/>
            <person name="Lubec G."/>
        </authorList>
    </citation>
    <scope>NUCLEOTIDE SEQUENCE</scope>
    <source>
        <tissue evidence="1">Skin</tissue>
    </source>
</reference>
<sequence length="75" mass="8775">KIDVESIQNFKEFFITCYTSKTGYLRGRERSYTSSSCVVIESHLAILRKEFIKHLIWKVSHCKLNGNEHADRLAK</sequence>
<dbReference type="AlphaFoldDB" id="A0A0B7AF31"/>
<feature type="non-terminal residue" evidence="1">
    <location>
        <position position="75"/>
    </location>
</feature>
<organism evidence="1">
    <name type="scientific">Arion vulgaris</name>
    <dbReference type="NCBI Taxonomy" id="1028688"/>
    <lineage>
        <taxon>Eukaryota</taxon>
        <taxon>Metazoa</taxon>
        <taxon>Spiralia</taxon>
        <taxon>Lophotrochozoa</taxon>
        <taxon>Mollusca</taxon>
        <taxon>Gastropoda</taxon>
        <taxon>Heterobranchia</taxon>
        <taxon>Euthyneura</taxon>
        <taxon>Panpulmonata</taxon>
        <taxon>Eupulmonata</taxon>
        <taxon>Stylommatophora</taxon>
        <taxon>Helicina</taxon>
        <taxon>Arionoidea</taxon>
        <taxon>Arionidae</taxon>
        <taxon>Arion</taxon>
    </lineage>
</organism>
<proteinExistence type="predicted"/>
<feature type="non-terminal residue" evidence="1">
    <location>
        <position position="1"/>
    </location>
</feature>
<name>A0A0B7AF31_9EUPU</name>
<gene>
    <name evidence="1" type="primary">ORF115138</name>
</gene>